<dbReference type="Proteomes" id="UP000557566">
    <property type="component" value="Unassembled WGS sequence"/>
</dbReference>
<accession>A0A8H4LTU0</accession>
<name>A0A8H4LTU0_9HYPO</name>
<reference evidence="2 3" key="1">
    <citation type="journal article" date="2020" name="Genome Biol. Evol.">
        <title>A new high-quality draft genome assembly of the Chinese cordyceps Ophiocordyceps sinensis.</title>
        <authorList>
            <person name="Shu R."/>
            <person name="Zhang J."/>
            <person name="Meng Q."/>
            <person name="Zhang H."/>
            <person name="Zhou G."/>
            <person name="Li M."/>
            <person name="Wu P."/>
            <person name="Zhao Y."/>
            <person name="Chen C."/>
            <person name="Qin Q."/>
        </authorList>
    </citation>
    <scope>NUCLEOTIDE SEQUENCE [LARGE SCALE GENOMIC DNA]</scope>
    <source>
        <strain evidence="2 3">IOZ07</strain>
    </source>
</reference>
<keyword evidence="3" id="KW-1185">Reference proteome</keyword>
<gene>
    <name evidence="2" type="ORF">G6O67_006974</name>
</gene>
<dbReference type="AlphaFoldDB" id="A0A8H4LTU0"/>
<protein>
    <submittedName>
        <fullName evidence="2">Uncharacterized protein</fullName>
    </submittedName>
</protein>
<evidence type="ECO:0000313" key="3">
    <source>
        <dbReference type="Proteomes" id="UP000557566"/>
    </source>
</evidence>
<feature type="region of interest" description="Disordered" evidence="1">
    <location>
        <begin position="34"/>
        <end position="78"/>
    </location>
</feature>
<proteinExistence type="predicted"/>
<evidence type="ECO:0000313" key="2">
    <source>
        <dbReference type="EMBL" id="KAF4504972.1"/>
    </source>
</evidence>
<dbReference type="EMBL" id="JAAVMX010000008">
    <property type="protein sequence ID" value="KAF4504972.1"/>
    <property type="molecule type" value="Genomic_DNA"/>
</dbReference>
<evidence type="ECO:0000256" key="1">
    <source>
        <dbReference type="SAM" id="MobiDB-lite"/>
    </source>
</evidence>
<comment type="caution">
    <text evidence="2">The sequence shown here is derived from an EMBL/GenBank/DDBJ whole genome shotgun (WGS) entry which is preliminary data.</text>
</comment>
<sequence>MHLDQDVEWFQRGGGMLDREMVDLQLHQFDVADSTARGGEFGQPRDRRRAPGSLTVHGPHVTGRRPWQQRHGSGDMDMAGFWRPNCFR</sequence>
<organism evidence="2 3">
    <name type="scientific">Ophiocordyceps sinensis</name>
    <dbReference type="NCBI Taxonomy" id="72228"/>
    <lineage>
        <taxon>Eukaryota</taxon>
        <taxon>Fungi</taxon>
        <taxon>Dikarya</taxon>
        <taxon>Ascomycota</taxon>
        <taxon>Pezizomycotina</taxon>
        <taxon>Sordariomycetes</taxon>
        <taxon>Hypocreomycetidae</taxon>
        <taxon>Hypocreales</taxon>
        <taxon>Ophiocordycipitaceae</taxon>
        <taxon>Ophiocordyceps</taxon>
    </lineage>
</organism>